<reference evidence="2" key="1">
    <citation type="submission" date="2021-02" db="EMBL/GenBank/DDBJ databases">
        <authorList>
            <person name="Nowell W R."/>
        </authorList>
    </citation>
    <scope>NUCLEOTIDE SEQUENCE</scope>
</reference>
<feature type="region of interest" description="Disordered" evidence="1">
    <location>
        <begin position="485"/>
        <end position="535"/>
    </location>
</feature>
<feature type="compositionally biased region" description="Low complexity" evidence="1">
    <location>
        <begin position="663"/>
        <end position="675"/>
    </location>
</feature>
<sequence>MSAYGQHYYHHSYYPYHYSDYNRDQNYQPNDREFFRRQPHTPSYYSAHTSYQTSFFAHPGFLSTNFNQYGIPGSALAPSYRYDNRYRAQHTWPYLHQRNHHQWGAQDSAFPLTNYSRPYPSGYNSGPVYQFEREVRYFPYPVYINQGVSSFSSGRSRRYPALSRFPYTPSNISNYANLNPLPPKIRVIFIPPSISLPQQQQQQQQQCNLTPCIPPFLFNRISQPQCSLPLPPPLPQLSSLPLPPAVQQMVMQQYSNPVAILPFAANYFTPSAVPQQPPSIMPAPALPTPQCAVQPSAVPVLPPTNIPMALSNPPAPYAYANPNVFASQPTSGDYPSTCRACVPAPPPLTVPVTGHCWVQHCSACHHVPTDVSNPNERPHNHGRMTPLLRQPTVEQYIYDERNQQQQSPQQHYPHINPQARLNSWSNNLPPLPPGAVIISDEYITKDGLAQTQDHTRTCRTEQSGAAKSLRWSGESSIYNTNNTVVGNPHTQNFTHRQSSSSETSNKARSKLKTSPLHSYVSKSRQSVGSSIVSAPKQSINSTDLHVTNYASEKERSLARRHLSAMSRMINLRYQHQVPDIQAIYHSNDQEKSSDEDSRSITNSIIRSSSNHEKRANLDNQSQTASFASQHNDDDNKSIQSQPLDSSKSEQFKSLAEQTLMTASTNSLNTTSMNTTEGHGISSPTPTTQTDIEPVFPQTV</sequence>
<feature type="compositionally biased region" description="Polar residues" evidence="1">
    <location>
        <begin position="617"/>
        <end position="629"/>
    </location>
</feature>
<accession>A0A814YS93</accession>
<feature type="compositionally biased region" description="Polar residues" evidence="1">
    <location>
        <begin position="520"/>
        <end position="535"/>
    </location>
</feature>
<name>A0A814YS93_ADIRI</name>
<gene>
    <name evidence="2" type="ORF">XAT740_LOCUS25319</name>
</gene>
<evidence type="ECO:0000313" key="2">
    <source>
        <dbReference type="EMBL" id="CAF1232864.1"/>
    </source>
</evidence>
<evidence type="ECO:0000313" key="3">
    <source>
        <dbReference type="Proteomes" id="UP000663828"/>
    </source>
</evidence>
<feature type="compositionally biased region" description="Polar residues" evidence="1">
    <location>
        <begin position="485"/>
        <end position="506"/>
    </location>
</feature>
<evidence type="ECO:0000256" key="1">
    <source>
        <dbReference type="SAM" id="MobiDB-lite"/>
    </source>
</evidence>
<dbReference type="EMBL" id="CAJNOR010002001">
    <property type="protein sequence ID" value="CAF1232864.1"/>
    <property type="molecule type" value="Genomic_DNA"/>
</dbReference>
<keyword evidence="3" id="KW-1185">Reference proteome</keyword>
<feature type="region of interest" description="Disordered" evidence="1">
    <location>
        <begin position="402"/>
        <end position="424"/>
    </location>
</feature>
<feature type="region of interest" description="Disordered" evidence="1">
    <location>
        <begin position="663"/>
        <end position="699"/>
    </location>
</feature>
<feature type="compositionally biased region" description="Polar residues" evidence="1">
    <location>
        <begin position="681"/>
        <end position="690"/>
    </location>
</feature>
<feature type="region of interest" description="Disordered" evidence="1">
    <location>
        <begin position="605"/>
        <end position="650"/>
    </location>
</feature>
<protein>
    <submittedName>
        <fullName evidence="2">Uncharacterized protein</fullName>
    </submittedName>
</protein>
<dbReference type="AlphaFoldDB" id="A0A814YS93"/>
<dbReference type="Proteomes" id="UP000663828">
    <property type="component" value="Unassembled WGS sequence"/>
</dbReference>
<proteinExistence type="predicted"/>
<comment type="caution">
    <text evidence="2">The sequence shown here is derived from an EMBL/GenBank/DDBJ whole genome shotgun (WGS) entry which is preliminary data.</text>
</comment>
<organism evidence="2 3">
    <name type="scientific">Adineta ricciae</name>
    <name type="common">Rotifer</name>
    <dbReference type="NCBI Taxonomy" id="249248"/>
    <lineage>
        <taxon>Eukaryota</taxon>
        <taxon>Metazoa</taxon>
        <taxon>Spiralia</taxon>
        <taxon>Gnathifera</taxon>
        <taxon>Rotifera</taxon>
        <taxon>Eurotatoria</taxon>
        <taxon>Bdelloidea</taxon>
        <taxon>Adinetida</taxon>
        <taxon>Adinetidae</taxon>
        <taxon>Adineta</taxon>
    </lineage>
</organism>